<dbReference type="Proteomes" id="UP000201389">
    <property type="component" value="Segment"/>
</dbReference>
<dbReference type="KEGG" id="vg:15011489"/>
<proteinExistence type="predicted"/>
<keyword evidence="2" id="KW-1185">Reference proteome</keyword>
<evidence type="ECO:0008006" key="3">
    <source>
        <dbReference type="Google" id="ProtNLM"/>
    </source>
</evidence>
<protein>
    <recommendedName>
        <fullName evidence="3">Terminase small subunit</fullName>
    </recommendedName>
</protein>
<accession>M4R161</accession>
<organism evidence="1 2">
    <name type="scientific">Loktanella phage pCB2051-A</name>
    <dbReference type="NCBI Taxonomy" id="754044"/>
    <lineage>
        <taxon>Viruses</taxon>
        <taxon>Duplodnaviria</taxon>
        <taxon>Heunggongvirae</taxon>
        <taxon>Uroviricota</taxon>
        <taxon>Caudoviricetes</taxon>
        <taxon>Casjensviridae</taxon>
        <taxon>Broinstvirus</taxon>
        <taxon>Broinstvirus pCB2051A</taxon>
    </lineage>
</organism>
<dbReference type="RefSeq" id="YP_007674917.1">
    <property type="nucleotide sequence ID" value="NC_020853.1"/>
</dbReference>
<dbReference type="EMBL" id="HQ632859">
    <property type="protein sequence ID" value="AGH31457.1"/>
    <property type="molecule type" value="Genomic_DNA"/>
</dbReference>
<evidence type="ECO:0000313" key="1">
    <source>
        <dbReference type="EMBL" id="AGH31457.1"/>
    </source>
</evidence>
<dbReference type="GeneID" id="15011489"/>
<name>M4R161_9CAUD</name>
<gene>
    <name evidence="1" type="ORF">LOKG_00020</name>
</gene>
<dbReference type="OrthoDB" id="8916at10239"/>
<reference evidence="1 2" key="1">
    <citation type="submission" date="2010-10" db="EMBL/GenBank/DDBJ databases">
        <title>The Genome Sequence of Loktanella phage pCB2051-A.</title>
        <authorList>
            <consortium name="The Broad Institute Genome Sequencing Platform"/>
            <person name="Henn M.R."/>
            <person name="Buchan A."/>
            <person name="Levin J."/>
            <person name="Malboeuf C."/>
            <person name="Casali M."/>
            <person name="Russ C."/>
            <person name="Lennon N."/>
            <person name="Chapman S.B."/>
            <person name="Erlich R."/>
            <person name="Young S.K."/>
            <person name="Yandava C."/>
            <person name="Zeng Q."/>
            <person name="Alvarado L."/>
            <person name="Anderson S."/>
            <person name="Berlin A."/>
            <person name="Chen Z."/>
            <person name="Freedman E."/>
            <person name="Gellesch M."/>
            <person name="Goldberg J."/>
            <person name="Green L."/>
            <person name="Griggs A."/>
            <person name="Gujja S."/>
            <person name="Heilman E.R."/>
            <person name="Heiman D."/>
            <person name="Hollinger A."/>
            <person name="Howarth C."/>
            <person name="Larson L."/>
            <person name="Mehta T."/>
            <person name="Pearson M."/>
            <person name="Roberts A."/>
            <person name="Ryan E."/>
            <person name="Saif S."/>
            <person name="Shea T."/>
            <person name="Shenoy N."/>
            <person name="Sisk P."/>
            <person name="Stolte C."/>
            <person name="Sykes S."/>
            <person name="White J."/>
            <person name="Haas B."/>
            <person name="Nusbaum C."/>
            <person name="Birren B."/>
        </authorList>
    </citation>
    <scope>NUCLEOTIDE SEQUENCE [LARGE SCALE GENOMIC DNA]</scope>
    <source>
        <strain evidence="2">pCB2051-A</strain>
    </source>
</reference>
<evidence type="ECO:0000313" key="2">
    <source>
        <dbReference type="Proteomes" id="UP000201389"/>
    </source>
</evidence>
<sequence>MSEEEDNKLVSTAGGVTTAWLAATFRLSKPTVERRLAPLAPIGHNAKRQPLYDTPEAAAYLVKPRNIERLLLDLKPTDLPDSMRESFWTAKLKEQQYRVKAGELWETNDVIGVFSSTLKGVRERLQIVPDTAGRALGLSIAQVKALTEIMDSVQDSIHREITELEDHQSTPNTLISDPDIKSSISFRDHEDVV</sequence>